<sequence>MAITGFLDHDGHDLVLTRSVLAPRSLIWDHLTRSDLLDTWFGTFTGDPTTGRVLVTMTAEPGEDSASEYTIHACEPAELLTVSTSSGEGGWRLSVELVDALGSGTADAADATQGAHAAGATDAAGAADEPGPSDPSEPVTRVRLRHHDVPTEMIRHVGPGWEWYLDRLVGVVTGGEVPGMDVWDSRYMTLGDDYAALTE</sequence>
<dbReference type="EMBL" id="NRGR01000001">
    <property type="protein sequence ID" value="PCC41094.1"/>
    <property type="molecule type" value="Genomic_DNA"/>
</dbReference>
<dbReference type="InterPro" id="IPR013538">
    <property type="entry name" value="ASHA1/2-like_C"/>
</dbReference>
<dbReference type="SUPFAM" id="SSF55961">
    <property type="entry name" value="Bet v1-like"/>
    <property type="match status" value="2"/>
</dbReference>
<comment type="similarity">
    <text evidence="1">Belongs to the AHA1 family.</text>
</comment>
<dbReference type="OrthoDB" id="8117292at2"/>
<accession>A0A2A3YPA9</accession>
<evidence type="ECO:0000313" key="5">
    <source>
        <dbReference type="Proteomes" id="UP000218598"/>
    </source>
</evidence>
<evidence type="ECO:0000256" key="1">
    <source>
        <dbReference type="ARBA" id="ARBA00006817"/>
    </source>
</evidence>
<evidence type="ECO:0000259" key="3">
    <source>
        <dbReference type="Pfam" id="PF08327"/>
    </source>
</evidence>
<protein>
    <recommendedName>
        <fullName evidence="3">Activator of Hsp90 ATPase homologue 1/2-like C-terminal domain-containing protein</fullName>
    </recommendedName>
</protein>
<comment type="caution">
    <text evidence="4">The sequence shown here is derived from an EMBL/GenBank/DDBJ whole genome shotgun (WGS) entry which is preliminary data.</text>
</comment>
<feature type="compositionally biased region" description="Low complexity" evidence="2">
    <location>
        <begin position="109"/>
        <end position="128"/>
    </location>
</feature>
<dbReference type="RefSeq" id="WP_096196213.1">
    <property type="nucleotide sequence ID" value="NZ_BAAAIQ010000025.1"/>
</dbReference>
<gene>
    <name evidence="4" type="ORF">CIK66_00595</name>
</gene>
<keyword evidence="5" id="KW-1185">Reference proteome</keyword>
<proteinExistence type="inferred from homology"/>
<feature type="region of interest" description="Disordered" evidence="2">
    <location>
        <begin position="109"/>
        <end position="139"/>
    </location>
</feature>
<dbReference type="Proteomes" id="UP000218598">
    <property type="component" value="Unassembled WGS sequence"/>
</dbReference>
<evidence type="ECO:0000256" key="2">
    <source>
        <dbReference type="SAM" id="MobiDB-lite"/>
    </source>
</evidence>
<dbReference type="AlphaFoldDB" id="A0A2A3YPA9"/>
<organism evidence="4 5">
    <name type="scientific">Brachybacterium alimentarium</name>
    <dbReference type="NCBI Taxonomy" id="47845"/>
    <lineage>
        <taxon>Bacteria</taxon>
        <taxon>Bacillati</taxon>
        <taxon>Actinomycetota</taxon>
        <taxon>Actinomycetes</taxon>
        <taxon>Micrococcales</taxon>
        <taxon>Dermabacteraceae</taxon>
        <taxon>Brachybacterium</taxon>
    </lineage>
</organism>
<name>A0A2A3YPA9_9MICO</name>
<dbReference type="InterPro" id="IPR023393">
    <property type="entry name" value="START-like_dom_sf"/>
</dbReference>
<dbReference type="Pfam" id="PF08327">
    <property type="entry name" value="AHSA1"/>
    <property type="match status" value="1"/>
</dbReference>
<evidence type="ECO:0000313" key="4">
    <source>
        <dbReference type="EMBL" id="PCC41094.1"/>
    </source>
</evidence>
<reference evidence="4 5" key="1">
    <citation type="journal article" date="2017" name="Elife">
        <title>Extensive horizontal gene transfer in cheese-associated bacteria.</title>
        <authorList>
            <person name="Bonham K.S."/>
            <person name="Wolfe B.E."/>
            <person name="Dutton R.J."/>
        </authorList>
    </citation>
    <scope>NUCLEOTIDE SEQUENCE [LARGE SCALE GENOMIC DNA]</scope>
    <source>
        <strain evidence="4 5">341_9</strain>
    </source>
</reference>
<dbReference type="Gene3D" id="3.30.530.20">
    <property type="match status" value="2"/>
</dbReference>
<feature type="domain" description="Activator of Hsp90 ATPase homologue 1/2-like C-terminal" evidence="3">
    <location>
        <begin position="22"/>
        <end position="106"/>
    </location>
</feature>